<evidence type="ECO:0000256" key="5">
    <source>
        <dbReference type="ARBA" id="ARBA00022692"/>
    </source>
</evidence>
<dbReference type="RefSeq" id="WP_062458227.1">
    <property type="nucleotide sequence ID" value="NZ_FLLQ01000002.1"/>
</dbReference>
<comment type="subcellular location">
    <subcellularLocation>
        <location evidence="1">Cell outer membrane</location>
    </subcellularLocation>
</comment>
<evidence type="ECO:0000256" key="2">
    <source>
        <dbReference type="ARBA" id="ARBA00007613"/>
    </source>
</evidence>
<comment type="similarity">
    <text evidence="2">Belongs to the outer membrane factor (OMF) (TC 1.B.17) family.</text>
</comment>
<dbReference type="Pfam" id="PF02321">
    <property type="entry name" value="OEP"/>
    <property type="match status" value="2"/>
</dbReference>
<sequence length="433" mass="48139">MKNSILLVLLTLSMPFKAASESILDVYNLAKDSDPELLQAKAFADEAQESINSARSVLLPQIDLSAGYDYYNSDRPLLSSEQWRAGIGLSQEIYNPASWIVLEQSEKAAVKGNVLYAQTQQFVILRTAEAYFNALRAEDTLSLAKSEQALIEKYTATIQEAYRVGTSDLTDLQDAKAQLDRVNASLVSARNLVRNSYEELRKITNVKFDRLDKLNIDAFSPSLPADDVEALVELALQENLVVLENKIQQEIAKQDIDLAKSGHLPHLSLNAGYQYSNEKRDDSFYSKGGSNDTYGGLNLVVPLYSGGGTSSEVKQAQHRYVAASQELERNFRDISSNVRGKYNDIIASLENIKAQEQSMKSAELALSTQQLGLEVGTRTIVDVLEATRFLFDAKLQLSDARYNYILERLYLSQLLGNLNEGDIIAINQGLNEK</sequence>
<keyword evidence="3" id="KW-0813">Transport</keyword>
<keyword evidence="4" id="KW-1134">Transmembrane beta strand</keyword>
<dbReference type="InterPro" id="IPR003423">
    <property type="entry name" value="OMP_efflux"/>
</dbReference>
<dbReference type="SUPFAM" id="SSF56954">
    <property type="entry name" value="Outer membrane efflux proteins (OEP)"/>
    <property type="match status" value="1"/>
</dbReference>
<dbReference type="PANTHER" id="PTHR30026:SF20">
    <property type="entry name" value="OUTER MEMBRANE PROTEIN TOLC"/>
    <property type="match status" value="1"/>
</dbReference>
<protein>
    <submittedName>
        <fullName evidence="9">Outer membrane channel protein TolC</fullName>
    </submittedName>
</protein>
<dbReference type="Proteomes" id="UP000238163">
    <property type="component" value="Unassembled WGS sequence"/>
</dbReference>
<organism evidence="9 10">
    <name type="scientific">Vibrio mediterranei</name>
    <dbReference type="NCBI Taxonomy" id="689"/>
    <lineage>
        <taxon>Bacteria</taxon>
        <taxon>Pseudomonadati</taxon>
        <taxon>Pseudomonadota</taxon>
        <taxon>Gammaproteobacteria</taxon>
        <taxon>Vibrionales</taxon>
        <taxon>Vibrionaceae</taxon>
        <taxon>Vibrio</taxon>
    </lineage>
</organism>
<evidence type="ECO:0000313" key="10">
    <source>
        <dbReference type="Proteomes" id="UP000238163"/>
    </source>
</evidence>
<keyword evidence="7" id="KW-0998">Cell outer membrane</keyword>
<evidence type="ECO:0000256" key="8">
    <source>
        <dbReference type="SAM" id="SignalP"/>
    </source>
</evidence>
<evidence type="ECO:0000256" key="1">
    <source>
        <dbReference type="ARBA" id="ARBA00004442"/>
    </source>
</evidence>
<name>A0ABX5DBR8_9VIBR</name>
<dbReference type="InterPro" id="IPR010130">
    <property type="entry name" value="T1SS_OMP_TolC"/>
</dbReference>
<feature type="signal peptide" evidence="8">
    <location>
        <begin position="1"/>
        <end position="18"/>
    </location>
</feature>
<comment type="caution">
    <text evidence="9">The sequence shown here is derived from an EMBL/GenBank/DDBJ whole genome shotgun (WGS) entry which is preliminary data.</text>
</comment>
<evidence type="ECO:0000256" key="7">
    <source>
        <dbReference type="ARBA" id="ARBA00023237"/>
    </source>
</evidence>
<evidence type="ECO:0000256" key="6">
    <source>
        <dbReference type="ARBA" id="ARBA00023136"/>
    </source>
</evidence>
<evidence type="ECO:0000313" key="9">
    <source>
        <dbReference type="EMBL" id="PRQ66915.1"/>
    </source>
</evidence>
<proteinExistence type="inferred from homology"/>
<keyword evidence="10" id="KW-1185">Reference proteome</keyword>
<keyword evidence="6" id="KW-0472">Membrane</keyword>
<accession>A0ABX5DBR8</accession>
<reference evidence="9 10" key="1">
    <citation type="submission" date="2018-03" db="EMBL/GenBank/DDBJ databases">
        <title>Genetic Diversity and Phenotypic Plasticity of AHL Mediated Quorum Sensing in Environmental Strains of Vibrio mediterranei.</title>
        <authorList>
            <person name="Lantoine F."/>
            <person name="Vouve F."/>
        </authorList>
    </citation>
    <scope>NUCLEOTIDE SEQUENCE [LARGE SCALE GENOMIC DNA]</scope>
    <source>
        <strain evidence="9 10">17LN0615E</strain>
    </source>
</reference>
<dbReference type="EMBL" id="NWTN01000008">
    <property type="protein sequence ID" value="PRQ66915.1"/>
    <property type="molecule type" value="Genomic_DNA"/>
</dbReference>
<dbReference type="NCBIfam" id="TIGR01844">
    <property type="entry name" value="type_I_sec_TolC"/>
    <property type="match status" value="1"/>
</dbReference>
<feature type="chain" id="PRO_5046758369" evidence="8">
    <location>
        <begin position="19"/>
        <end position="433"/>
    </location>
</feature>
<dbReference type="InterPro" id="IPR051906">
    <property type="entry name" value="TolC-like"/>
</dbReference>
<evidence type="ECO:0000256" key="4">
    <source>
        <dbReference type="ARBA" id="ARBA00022452"/>
    </source>
</evidence>
<keyword evidence="5" id="KW-0812">Transmembrane</keyword>
<gene>
    <name evidence="9" type="primary">tolC</name>
    <name evidence="9" type="ORF">COR51_14175</name>
</gene>
<dbReference type="Gene3D" id="1.20.1600.10">
    <property type="entry name" value="Outer membrane efflux proteins (OEP)"/>
    <property type="match status" value="1"/>
</dbReference>
<dbReference type="PANTHER" id="PTHR30026">
    <property type="entry name" value="OUTER MEMBRANE PROTEIN TOLC"/>
    <property type="match status" value="1"/>
</dbReference>
<keyword evidence="8" id="KW-0732">Signal</keyword>
<evidence type="ECO:0000256" key="3">
    <source>
        <dbReference type="ARBA" id="ARBA00022448"/>
    </source>
</evidence>